<accession>A0A6J4UJX9</accession>
<feature type="non-terminal residue" evidence="2">
    <location>
        <position position="1"/>
    </location>
</feature>
<protein>
    <submittedName>
        <fullName evidence="2">Uncharacterized protein</fullName>
    </submittedName>
</protein>
<feature type="region of interest" description="Disordered" evidence="1">
    <location>
        <begin position="1"/>
        <end position="35"/>
    </location>
</feature>
<feature type="compositionally biased region" description="Low complexity" evidence="1">
    <location>
        <begin position="16"/>
        <end position="29"/>
    </location>
</feature>
<name>A0A6J4UJX9_9BACT</name>
<reference evidence="2" key="1">
    <citation type="submission" date="2020-02" db="EMBL/GenBank/DDBJ databases">
        <authorList>
            <person name="Meier V. D."/>
        </authorList>
    </citation>
    <scope>NUCLEOTIDE SEQUENCE</scope>
    <source>
        <strain evidence="2">AVDCRST_MAG49</strain>
    </source>
</reference>
<gene>
    <name evidence="2" type="ORF">AVDCRST_MAG49-1650</name>
</gene>
<dbReference type="EMBL" id="CADCWG010000102">
    <property type="protein sequence ID" value="CAA9549498.1"/>
    <property type="molecule type" value="Genomic_DNA"/>
</dbReference>
<sequence>CGSCGGRRWSSRRTSGRGSCSPPSTSTGPAAWWST</sequence>
<evidence type="ECO:0000313" key="2">
    <source>
        <dbReference type="EMBL" id="CAA9549498.1"/>
    </source>
</evidence>
<proteinExistence type="predicted"/>
<feature type="non-terminal residue" evidence="2">
    <location>
        <position position="35"/>
    </location>
</feature>
<organism evidence="2">
    <name type="scientific">uncultured Thermomicrobiales bacterium</name>
    <dbReference type="NCBI Taxonomy" id="1645740"/>
    <lineage>
        <taxon>Bacteria</taxon>
        <taxon>Pseudomonadati</taxon>
        <taxon>Thermomicrobiota</taxon>
        <taxon>Thermomicrobia</taxon>
        <taxon>Thermomicrobiales</taxon>
        <taxon>environmental samples</taxon>
    </lineage>
</organism>
<evidence type="ECO:0000256" key="1">
    <source>
        <dbReference type="SAM" id="MobiDB-lite"/>
    </source>
</evidence>
<dbReference type="AlphaFoldDB" id="A0A6J4UJX9"/>